<dbReference type="GeneID" id="64966921"/>
<reference evidence="3" key="2">
    <citation type="submission" date="2021-02" db="EMBL/GenBank/DDBJ databases">
        <title>Aspergillus luchuensis mut. kawachii IFO 4304 genome sequence.</title>
        <authorList>
            <person name="Mori K."/>
            <person name="Kadooka C."/>
            <person name="Goto M."/>
            <person name="Futagami T."/>
        </authorList>
    </citation>
    <scope>NUCLEOTIDE SEQUENCE</scope>
    <source>
        <strain evidence="3">IFO 4308</strain>
    </source>
</reference>
<dbReference type="EMBL" id="AP024432">
    <property type="protein sequence ID" value="BCS05600.1"/>
    <property type="molecule type" value="Genomic_DNA"/>
</dbReference>
<evidence type="ECO:0000313" key="3">
    <source>
        <dbReference type="EMBL" id="BCS05600.1"/>
    </source>
</evidence>
<dbReference type="AlphaFoldDB" id="A0A7R7WMR5"/>
<name>A0A7R7WMR5_ASPKA</name>
<dbReference type="KEGG" id="aluc:AKAW2_81401S"/>
<evidence type="ECO:0000259" key="2">
    <source>
        <dbReference type="Pfam" id="PF00248"/>
    </source>
</evidence>
<protein>
    <recommendedName>
        <fullName evidence="2">NADP-dependent oxidoreductase domain-containing protein</fullName>
    </recommendedName>
</protein>
<reference evidence="3" key="1">
    <citation type="submission" date="2021-01" db="EMBL/GenBank/DDBJ databases">
        <authorList>
            <consortium name="Aspergillus luchuensis mut. kawachii IFO 4304 genome sequencing consortium"/>
            <person name="Kazuki M."/>
            <person name="Futagami T."/>
        </authorList>
    </citation>
    <scope>NUCLEOTIDE SEQUENCE</scope>
    <source>
        <strain evidence="3">IFO 4308</strain>
    </source>
</reference>
<accession>A0A7R7WMR5</accession>
<dbReference type="Pfam" id="PF00248">
    <property type="entry name" value="Aldo_ket_red"/>
    <property type="match status" value="1"/>
</dbReference>
<dbReference type="Gene3D" id="3.20.20.100">
    <property type="entry name" value="NADP-dependent oxidoreductase domain"/>
    <property type="match status" value="1"/>
</dbReference>
<dbReference type="GO" id="GO:0016491">
    <property type="term" value="F:oxidoreductase activity"/>
    <property type="evidence" value="ECO:0007669"/>
    <property type="project" value="UniProtKB-KW"/>
</dbReference>
<evidence type="ECO:0000313" key="4">
    <source>
        <dbReference type="Proteomes" id="UP000661280"/>
    </source>
</evidence>
<keyword evidence="1" id="KW-0560">Oxidoreductase</keyword>
<dbReference type="RefSeq" id="XP_041549362.1">
    <property type="nucleotide sequence ID" value="XM_041682528.1"/>
</dbReference>
<keyword evidence="4" id="KW-1185">Reference proteome</keyword>
<sequence length="347" mass="39103">MNMAMLSTRQLGENGPLVSAQGLGLMGLSMFYDKRLPDEDRLNFLDYALAKGVTFWDSADVYADNEDILAKWFRRSGKRNDIFLATKFGIKQHPGQPSSIHNSPEYVREACLKSRDRLGLKEGDPIDLYYCHRIDPIQPIEITVAAMAKLVDEGLVKYLGLSECSADTLRRAHRIHPIAAVQIELSPFAIDSLKNGLMDACRELGVAVIPYSPFSRGFLTGKLQRPDDLDENDRRRILPRFSKENFDKNLAIVREIEELALKKQCSVGQLTLAWISALYDRIIPIPGTTKSQNLDENIGSLRVELTEDDMEAVNRVAFSADIQGDRHPKSMVPYLYVDTAPLKETEE</sequence>
<organism evidence="3 4">
    <name type="scientific">Aspergillus kawachii</name>
    <name type="common">White koji mold</name>
    <name type="synonym">Aspergillus awamori var. kawachi</name>
    <dbReference type="NCBI Taxonomy" id="1069201"/>
    <lineage>
        <taxon>Eukaryota</taxon>
        <taxon>Fungi</taxon>
        <taxon>Dikarya</taxon>
        <taxon>Ascomycota</taxon>
        <taxon>Pezizomycotina</taxon>
        <taxon>Eurotiomycetes</taxon>
        <taxon>Eurotiomycetidae</taxon>
        <taxon>Eurotiales</taxon>
        <taxon>Aspergillaceae</taxon>
        <taxon>Aspergillus</taxon>
        <taxon>Aspergillus subgen. Circumdati</taxon>
    </lineage>
</organism>
<dbReference type="InterPro" id="IPR050791">
    <property type="entry name" value="Aldo-Keto_reductase"/>
</dbReference>
<dbReference type="GO" id="GO:0005737">
    <property type="term" value="C:cytoplasm"/>
    <property type="evidence" value="ECO:0007669"/>
    <property type="project" value="TreeGrafter"/>
</dbReference>
<dbReference type="SUPFAM" id="SSF51430">
    <property type="entry name" value="NAD(P)-linked oxidoreductase"/>
    <property type="match status" value="1"/>
</dbReference>
<dbReference type="PANTHER" id="PTHR43625">
    <property type="entry name" value="AFLATOXIN B1 ALDEHYDE REDUCTASE"/>
    <property type="match status" value="1"/>
</dbReference>
<dbReference type="PANTHER" id="PTHR43625:SF40">
    <property type="entry name" value="ALDO-KETO REDUCTASE YAKC [NADP(+)]"/>
    <property type="match status" value="1"/>
</dbReference>
<dbReference type="Proteomes" id="UP000661280">
    <property type="component" value="Chromosome 8"/>
</dbReference>
<dbReference type="InterPro" id="IPR023210">
    <property type="entry name" value="NADP_OxRdtase_dom"/>
</dbReference>
<proteinExistence type="predicted"/>
<gene>
    <name evidence="3" type="ORF">AKAW2_81401S</name>
</gene>
<evidence type="ECO:0000256" key="1">
    <source>
        <dbReference type="ARBA" id="ARBA00023002"/>
    </source>
</evidence>
<dbReference type="InterPro" id="IPR036812">
    <property type="entry name" value="NAD(P)_OxRdtase_dom_sf"/>
</dbReference>
<dbReference type="OrthoDB" id="37537at2759"/>
<feature type="domain" description="NADP-dependent oxidoreductase" evidence="2">
    <location>
        <begin position="23"/>
        <end position="316"/>
    </location>
</feature>